<evidence type="ECO:0000256" key="1">
    <source>
        <dbReference type="SAM" id="Phobius"/>
    </source>
</evidence>
<evidence type="ECO:0000313" key="2">
    <source>
        <dbReference type="EMBL" id="MBB4944757.1"/>
    </source>
</evidence>
<dbReference type="Proteomes" id="UP000573327">
    <property type="component" value="Unassembled WGS sequence"/>
</dbReference>
<evidence type="ECO:0000313" key="3">
    <source>
        <dbReference type="Proteomes" id="UP000573327"/>
    </source>
</evidence>
<protein>
    <submittedName>
        <fullName evidence="2">Uncharacterized protein</fullName>
    </submittedName>
</protein>
<sequence length="64" mass="6640">MAPEPVPFAFIAEADRYQSNVTPPRPERRSAKAVCGGVLITVVLIAGLLAAVALGMPALRPPTA</sequence>
<keyword evidence="1" id="KW-1133">Transmembrane helix</keyword>
<comment type="caution">
    <text evidence="2">The sequence shown here is derived from an EMBL/GenBank/DDBJ whole genome shotgun (WGS) entry which is preliminary data.</text>
</comment>
<dbReference type="RefSeq" id="WP_184910926.1">
    <property type="nucleotide sequence ID" value="NZ_JACHJR010000001.1"/>
</dbReference>
<keyword evidence="1" id="KW-0812">Transmembrane</keyword>
<proteinExistence type="predicted"/>
<keyword evidence="3" id="KW-1185">Reference proteome</keyword>
<dbReference type="AlphaFoldDB" id="A0A7W7WEG8"/>
<feature type="transmembrane region" description="Helical" evidence="1">
    <location>
        <begin position="33"/>
        <end position="56"/>
    </location>
</feature>
<dbReference type="EMBL" id="JACHJR010000001">
    <property type="protein sequence ID" value="MBB4944757.1"/>
    <property type="molecule type" value="Genomic_DNA"/>
</dbReference>
<gene>
    <name evidence="2" type="ORF">F4556_000292</name>
</gene>
<name>A0A7W7WEG8_9ACTN</name>
<keyword evidence="1" id="KW-0472">Membrane</keyword>
<accession>A0A7W7WEG8</accession>
<organism evidence="2 3">
    <name type="scientific">Kitasatospora gansuensis</name>
    <dbReference type="NCBI Taxonomy" id="258050"/>
    <lineage>
        <taxon>Bacteria</taxon>
        <taxon>Bacillati</taxon>
        <taxon>Actinomycetota</taxon>
        <taxon>Actinomycetes</taxon>
        <taxon>Kitasatosporales</taxon>
        <taxon>Streptomycetaceae</taxon>
        <taxon>Kitasatospora</taxon>
    </lineage>
</organism>
<reference evidence="2 3" key="1">
    <citation type="submission" date="2020-08" db="EMBL/GenBank/DDBJ databases">
        <title>Sequencing the genomes of 1000 actinobacteria strains.</title>
        <authorList>
            <person name="Klenk H.-P."/>
        </authorList>
    </citation>
    <scope>NUCLEOTIDE SEQUENCE [LARGE SCALE GENOMIC DNA]</scope>
    <source>
        <strain evidence="2 3">DSM 44786</strain>
    </source>
</reference>